<evidence type="ECO:0000256" key="1">
    <source>
        <dbReference type="SAM" id="MobiDB-lite"/>
    </source>
</evidence>
<comment type="caution">
    <text evidence="2">The sequence shown here is derived from an EMBL/GenBank/DDBJ whole genome shotgun (WGS) entry which is preliminary data.</text>
</comment>
<sequence length="150" mass="16600">MATRGRPRKPTALKIVQGTAQPSRILADEPVPTGPLGLPPKRMRAEGKRRWAWLNESAHWLTDADRAVVEQYCVRWALYRDAEKQVSHFGMVYANDKGYTQLNGALSAFTNCEKALMELGAKLGLDPSSRTNIATPKRDQPGPNPFAING</sequence>
<dbReference type="AlphaFoldDB" id="X0XR62"/>
<accession>X0XR62</accession>
<organism evidence="2">
    <name type="scientific">marine sediment metagenome</name>
    <dbReference type="NCBI Taxonomy" id="412755"/>
    <lineage>
        <taxon>unclassified sequences</taxon>
        <taxon>metagenomes</taxon>
        <taxon>ecological metagenomes</taxon>
    </lineage>
</organism>
<reference evidence="2" key="1">
    <citation type="journal article" date="2014" name="Front. Microbiol.">
        <title>High frequency of phylogenetically diverse reductive dehalogenase-homologous genes in deep subseafloor sedimentary metagenomes.</title>
        <authorList>
            <person name="Kawai M."/>
            <person name="Futagami T."/>
            <person name="Toyoda A."/>
            <person name="Takaki Y."/>
            <person name="Nishi S."/>
            <person name="Hori S."/>
            <person name="Arai W."/>
            <person name="Tsubouchi T."/>
            <person name="Morono Y."/>
            <person name="Uchiyama I."/>
            <person name="Ito T."/>
            <person name="Fujiyama A."/>
            <person name="Inagaki F."/>
            <person name="Takami H."/>
        </authorList>
    </citation>
    <scope>NUCLEOTIDE SEQUENCE</scope>
    <source>
        <strain evidence="2">Expedition CK06-06</strain>
    </source>
</reference>
<evidence type="ECO:0008006" key="3">
    <source>
        <dbReference type="Google" id="ProtNLM"/>
    </source>
</evidence>
<dbReference type="Pfam" id="PF05119">
    <property type="entry name" value="Terminase_4"/>
    <property type="match status" value="1"/>
</dbReference>
<dbReference type="EMBL" id="BARS01049888">
    <property type="protein sequence ID" value="GAG37822.1"/>
    <property type="molecule type" value="Genomic_DNA"/>
</dbReference>
<dbReference type="NCBIfam" id="TIGR01558">
    <property type="entry name" value="sm_term_P27"/>
    <property type="match status" value="1"/>
</dbReference>
<feature type="region of interest" description="Disordered" evidence="1">
    <location>
        <begin position="127"/>
        <end position="150"/>
    </location>
</feature>
<proteinExistence type="predicted"/>
<evidence type="ECO:0000313" key="2">
    <source>
        <dbReference type="EMBL" id="GAG37822.1"/>
    </source>
</evidence>
<name>X0XR62_9ZZZZ</name>
<gene>
    <name evidence="2" type="ORF">S01H1_74555</name>
</gene>
<protein>
    <recommendedName>
        <fullName evidence="3">Phage terminase small subunit P27 family</fullName>
    </recommendedName>
</protein>
<dbReference type="InterPro" id="IPR006448">
    <property type="entry name" value="Phage_term_ssu_P27"/>
</dbReference>